<dbReference type="InterPro" id="IPR029069">
    <property type="entry name" value="HotDog_dom_sf"/>
</dbReference>
<dbReference type="Proteomes" id="UP001287282">
    <property type="component" value="Unassembled WGS sequence"/>
</dbReference>
<dbReference type="SUPFAM" id="SSF54637">
    <property type="entry name" value="Thioesterase/thiol ester dehydrase-isomerase"/>
    <property type="match status" value="1"/>
</dbReference>
<comment type="caution">
    <text evidence="2">The sequence shown here is derived from an EMBL/GenBank/DDBJ whole genome shotgun (WGS) entry which is preliminary data.</text>
</comment>
<organism evidence="2 3">
    <name type="scientific">Alkalihalophilus lindianensis</name>
    <dbReference type="NCBI Taxonomy" id="1630542"/>
    <lineage>
        <taxon>Bacteria</taxon>
        <taxon>Bacillati</taxon>
        <taxon>Bacillota</taxon>
        <taxon>Bacilli</taxon>
        <taxon>Bacillales</taxon>
        <taxon>Bacillaceae</taxon>
        <taxon>Alkalihalophilus</taxon>
    </lineage>
</organism>
<dbReference type="InterPro" id="IPR039569">
    <property type="entry name" value="FAS1-like_DH_region"/>
</dbReference>
<dbReference type="CDD" id="cd03441">
    <property type="entry name" value="R_hydratase_like"/>
    <property type="match status" value="1"/>
</dbReference>
<gene>
    <name evidence="2" type="ORF">RYX56_01115</name>
</gene>
<keyword evidence="3" id="KW-1185">Reference proteome</keyword>
<reference evidence="2 3" key="1">
    <citation type="submission" date="2023-10" db="EMBL/GenBank/DDBJ databases">
        <title>Screening of Alkalihalobacillus lindianensis BZ-TG-R113 and Its Alleviation of Salt Stress on Rapeseed Growth.</title>
        <authorList>
            <person name="Zhao B."/>
            <person name="Guo T."/>
        </authorList>
    </citation>
    <scope>NUCLEOTIDE SEQUENCE [LARGE SCALE GENOMIC DNA]</scope>
    <source>
        <strain evidence="2 3">BZ-TG-R113</strain>
    </source>
</reference>
<dbReference type="EMBL" id="JAWJBA010000001">
    <property type="protein sequence ID" value="MDV2682966.1"/>
    <property type="molecule type" value="Genomic_DNA"/>
</dbReference>
<name>A0ABU3X500_9BACI</name>
<feature type="domain" description="FAS1-like dehydratase" evidence="1">
    <location>
        <begin position="11"/>
        <end position="120"/>
    </location>
</feature>
<dbReference type="RefSeq" id="WP_317120297.1">
    <property type="nucleotide sequence ID" value="NZ_JAWJBA010000001.1"/>
</dbReference>
<proteinExistence type="predicted"/>
<dbReference type="Pfam" id="PF13452">
    <property type="entry name" value="FAS1_DH_region"/>
    <property type="match status" value="1"/>
</dbReference>
<sequence>MITEKWLHSQTKPIEITLTREMIKSYADAICNENELYTKVEAAKQASYEDIPAPPTMPFIFWQYLEVPWLDDVGVLVHGKQAFSYDQPLIANRTYQCSIQLLSLKTKVNKRGPMQIAEHELSIHYNGVVHASALSTLVILPKGSEDDA</sequence>
<evidence type="ECO:0000259" key="1">
    <source>
        <dbReference type="Pfam" id="PF13452"/>
    </source>
</evidence>
<evidence type="ECO:0000313" key="2">
    <source>
        <dbReference type="EMBL" id="MDV2682966.1"/>
    </source>
</evidence>
<dbReference type="Gene3D" id="3.10.129.10">
    <property type="entry name" value="Hotdog Thioesterase"/>
    <property type="match status" value="1"/>
</dbReference>
<evidence type="ECO:0000313" key="3">
    <source>
        <dbReference type="Proteomes" id="UP001287282"/>
    </source>
</evidence>
<accession>A0ABU3X500</accession>
<protein>
    <submittedName>
        <fullName evidence="2">MaoC family dehydratase N-terminal domain-containing protein</fullName>
    </submittedName>
</protein>